<dbReference type="EMBL" id="CP071868">
    <property type="protein sequence ID" value="QTE30233.1"/>
    <property type="molecule type" value="Genomic_DNA"/>
</dbReference>
<evidence type="ECO:0000313" key="2">
    <source>
        <dbReference type="Proteomes" id="UP000663937"/>
    </source>
</evidence>
<protein>
    <recommendedName>
        <fullName evidence="3">Hemagglutinin</fullName>
    </recommendedName>
</protein>
<dbReference type="RefSeq" id="WP_227424559.1">
    <property type="nucleotide sequence ID" value="NZ_CP071868.1"/>
</dbReference>
<keyword evidence="2" id="KW-1185">Reference proteome</keyword>
<organism evidence="1 2">
    <name type="scientific">Pengzhenrongella sicca</name>
    <dbReference type="NCBI Taxonomy" id="2819238"/>
    <lineage>
        <taxon>Bacteria</taxon>
        <taxon>Bacillati</taxon>
        <taxon>Actinomycetota</taxon>
        <taxon>Actinomycetes</taxon>
        <taxon>Micrococcales</taxon>
        <taxon>Pengzhenrongella</taxon>
    </lineage>
</organism>
<accession>A0A8A4ZGZ8</accession>
<sequence>MTYAPRRPRTLPNRLRRAALVVPFIAALFIVGAPVPADAANLSNFDPSYLISDLVFYDASAMSVDAVQSFLVAKGANCVPAADGTACLKNYRQSTVSRAADARCTGAYAGAANETAAVIIVKVAQACGINPRVLLVTLQKEQSLVTRSRAGTAAVYQKAMGYGCPDTAACNSQYYGFFNQVYSAASQFRNYGLKPTSFSHRVGVAQTLRYHPNAICGGSTVVIRNQATANLYNYTPYQPNPAALAAGYGTGDSCSAYGNRNFWSYFTDWFGSTTSPNPVGSFDVAASVGGAGVRLAGWAIDPDTTAPVMVHVYIDGQPSGVVANQPRPDVGAAYPGWGDTHGFDVTLPAAEGVHQVCAWAINQPAGFNPLLGCRAVTVTNHAPVGFVDSVTATASSVLVSGWAIDPDATDSLQVHVYIDGQATVLRADGARADVAAAYPGQGAAHGFAAEIAAGAGTHRVCVYPINLPASANPALRCVTVTVVNASPIGALDAATGAPGSVTVEGWAIDPETSAPVQVHVYLDGRFAGSGPADVSRPDVAAAYPGQGAARGFSLAVPAAPGSHQVCVYAINQPVGFNPAVGCRAVTSS</sequence>
<gene>
    <name evidence="1" type="ORF">J4E96_04290</name>
</gene>
<reference evidence="1" key="1">
    <citation type="submission" date="2021-03" db="EMBL/GenBank/DDBJ databases">
        <title>Pengzhenrongella sicca gen. nov., sp. nov., a new member of suborder Micrococcineae isolated from High-Arctic tundra soil.</title>
        <authorList>
            <person name="Peng F."/>
        </authorList>
    </citation>
    <scope>NUCLEOTIDE SEQUENCE</scope>
    <source>
        <strain evidence="1">LRZ-2</strain>
    </source>
</reference>
<proteinExistence type="predicted"/>
<dbReference type="KEGG" id="psic:J4E96_04290"/>
<dbReference type="AlphaFoldDB" id="A0A8A4ZGZ8"/>
<evidence type="ECO:0008006" key="3">
    <source>
        <dbReference type="Google" id="ProtNLM"/>
    </source>
</evidence>
<dbReference type="Proteomes" id="UP000663937">
    <property type="component" value="Chromosome"/>
</dbReference>
<name>A0A8A4ZGZ8_9MICO</name>
<evidence type="ECO:0000313" key="1">
    <source>
        <dbReference type="EMBL" id="QTE30233.1"/>
    </source>
</evidence>